<organism evidence="3 4">
    <name type="scientific">Mucilaginibacter galii</name>
    <dbReference type="NCBI Taxonomy" id="2005073"/>
    <lineage>
        <taxon>Bacteria</taxon>
        <taxon>Pseudomonadati</taxon>
        <taxon>Bacteroidota</taxon>
        <taxon>Sphingobacteriia</taxon>
        <taxon>Sphingobacteriales</taxon>
        <taxon>Sphingobacteriaceae</taxon>
        <taxon>Mucilaginibacter</taxon>
    </lineage>
</organism>
<dbReference type="InterPro" id="IPR025665">
    <property type="entry name" value="Beta-barrel_OMP_2"/>
</dbReference>
<feature type="domain" description="Outer membrane protein beta-barrel" evidence="2">
    <location>
        <begin position="22"/>
        <end position="213"/>
    </location>
</feature>
<protein>
    <recommendedName>
        <fullName evidence="2">Outer membrane protein beta-barrel domain-containing protein</fullName>
    </recommendedName>
</protein>
<keyword evidence="4" id="KW-1185">Reference proteome</keyword>
<reference evidence="3" key="1">
    <citation type="journal article" date="2014" name="Int. J. Syst. Evol. Microbiol.">
        <title>Complete genome sequence of Corynebacterium casei LMG S-19264T (=DSM 44701T), isolated from a smear-ripened cheese.</title>
        <authorList>
            <consortium name="US DOE Joint Genome Institute (JGI-PGF)"/>
            <person name="Walter F."/>
            <person name="Albersmeier A."/>
            <person name="Kalinowski J."/>
            <person name="Ruckert C."/>
        </authorList>
    </citation>
    <scope>NUCLEOTIDE SEQUENCE</scope>
    <source>
        <strain evidence="3">CCM 8711</strain>
    </source>
</reference>
<reference evidence="3" key="2">
    <citation type="submission" date="2020-09" db="EMBL/GenBank/DDBJ databases">
        <authorList>
            <person name="Sun Q."/>
            <person name="Sedlacek I."/>
        </authorList>
    </citation>
    <scope>NUCLEOTIDE SEQUENCE</scope>
    <source>
        <strain evidence="3">CCM 8711</strain>
    </source>
</reference>
<dbReference type="AlphaFoldDB" id="A0A917J824"/>
<dbReference type="Pfam" id="PF13568">
    <property type="entry name" value="OMP_b-brl_2"/>
    <property type="match status" value="1"/>
</dbReference>
<keyword evidence="1" id="KW-0732">Signal</keyword>
<gene>
    <name evidence="3" type="ORF">GCM10011425_14180</name>
</gene>
<evidence type="ECO:0000256" key="1">
    <source>
        <dbReference type="SAM" id="SignalP"/>
    </source>
</evidence>
<dbReference type="EMBL" id="BMDO01000003">
    <property type="protein sequence ID" value="GGI50206.1"/>
    <property type="molecule type" value="Genomic_DNA"/>
</dbReference>
<evidence type="ECO:0000313" key="4">
    <source>
        <dbReference type="Proteomes" id="UP000662074"/>
    </source>
</evidence>
<dbReference type="RefSeq" id="WP_188415195.1">
    <property type="nucleotide sequence ID" value="NZ_BMDO01000003.1"/>
</dbReference>
<feature type="chain" id="PRO_5036765383" description="Outer membrane protein beta-barrel domain-containing protein" evidence="1">
    <location>
        <begin position="23"/>
        <end position="236"/>
    </location>
</feature>
<dbReference type="Proteomes" id="UP000662074">
    <property type="component" value="Unassembled WGS sequence"/>
</dbReference>
<evidence type="ECO:0000313" key="3">
    <source>
        <dbReference type="EMBL" id="GGI50206.1"/>
    </source>
</evidence>
<sequence length="236" mass="24788">MKKLFLAMIMAGSALGASAQYAQPTTTFGIRGGLNLASVQVSADGSSTTANTGKITNFSAGFFADISMSDGFSIQPGLFYSGKGFKLDGLDSRVDFGNGNVISSTGEAKTHISYVQVPVNFVFNVPTSAGKFYVGAGPFASVAIRARVKGYGEDTYTINGQTRTEREDINQKIEIGSDDGIKRFDYGATGLAGFRFSNGVSVNATYDLGLANISGGNSDEGKLKTRTIGFSLGFNF</sequence>
<evidence type="ECO:0000259" key="2">
    <source>
        <dbReference type="Pfam" id="PF13568"/>
    </source>
</evidence>
<comment type="caution">
    <text evidence="3">The sequence shown here is derived from an EMBL/GenBank/DDBJ whole genome shotgun (WGS) entry which is preliminary data.</text>
</comment>
<feature type="signal peptide" evidence="1">
    <location>
        <begin position="1"/>
        <end position="22"/>
    </location>
</feature>
<proteinExistence type="predicted"/>
<name>A0A917J824_9SPHI</name>
<accession>A0A917J824</accession>